<organism evidence="2 3">
    <name type="scientific">Carboxylicivirga linearis</name>
    <dbReference type="NCBI Taxonomy" id="1628157"/>
    <lineage>
        <taxon>Bacteria</taxon>
        <taxon>Pseudomonadati</taxon>
        <taxon>Bacteroidota</taxon>
        <taxon>Bacteroidia</taxon>
        <taxon>Marinilabiliales</taxon>
        <taxon>Marinilabiliaceae</taxon>
        <taxon>Carboxylicivirga</taxon>
    </lineage>
</organism>
<evidence type="ECO:0000313" key="2">
    <source>
        <dbReference type="EMBL" id="MBS2097990.1"/>
    </source>
</evidence>
<evidence type="ECO:0000256" key="1">
    <source>
        <dbReference type="SAM" id="MobiDB-lite"/>
    </source>
</evidence>
<dbReference type="RefSeq" id="WP_212215187.1">
    <property type="nucleotide sequence ID" value="NZ_JAGUCO010000003.1"/>
</dbReference>
<dbReference type="EMBL" id="JAGUCO010000003">
    <property type="protein sequence ID" value="MBS2097990.1"/>
    <property type="molecule type" value="Genomic_DNA"/>
</dbReference>
<protein>
    <submittedName>
        <fullName evidence="2">Uncharacterized protein</fullName>
    </submittedName>
</protein>
<gene>
    <name evidence="2" type="ORF">KEM10_06825</name>
</gene>
<comment type="caution">
    <text evidence="2">The sequence shown here is derived from an EMBL/GenBank/DDBJ whole genome shotgun (WGS) entry which is preliminary data.</text>
</comment>
<dbReference type="Proteomes" id="UP000708576">
    <property type="component" value="Unassembled WGS sequence"/>
</dbReference>
<name>A0ABS5JSX1_9BACT</name>
<feature type="compositionally biased region" description="Basic and acidic residues" evidence="1">
    <location>
        <begin position="150"/>
        <end position="171"/>
    </location>
</feature>
<feature type="compositionally biased region" description="Basic and acidic residues" evidence="1">
    <location>
        <begin position="123"/>
        <end position="141"/>
    </location>
</feature>
<evidence type="ECO:0000313" key="3">
    <source>
        <dbReference type="Proteomes" id="UP000708576"/>
    </source>
</evidence>
<proteinExistence type="predicted"/>
<feature type="region of interest" description="Disordered" evidence="1">
    <location>
        <begin position="123"/>
        <end position="171"/>
    </location>
</feature>
<reference evidence="2 3" key="1">
    <citation type="journal article" date="2015" name="Int. J. Syst. Evol. Microbiol.">
        <title>Carboxylicivirga linearis sp. nov., isolated from a sea cucumber culture pond.</title>
        <authorList>
            <person name="Wang F.Q."/>
            <person name="Zhou Y.X."/>
            <person name="Lin X.Z."/>
            <person name="Chen G.J."/>
            <person name="Du Z.J."/>
        </authorList>
    </citation>
    <scope>NUCLEOTIDE SEQUENCE [LARGE SCALE GENOMIC DNA]</scope>
    <source>
        <strain evidence="2 3">FB218</strain>
    </source>
</reference>
<accession>A0ABS5JSX1</accession>
<sequence length="265" mass="29967">MEREALIDIILNDLNEMHTLVSTFKGKTAVNPAFINLAKTKLNNISEELSLLESVQESDQPVEIPTESSLTSSVRTITPEKEADEIAESSEQFVSGEASSATTDVNEVITEVEVKKIEVEKNIDPKKEEKPSTSVQEKSEPVIEAAPEEQNEKPEEKKSSVLGEKMHSETKSVNEQIAVKKEGNHISQIGKPVDDVRKAIGINDRFYYQRELFDGNMEKLNQTLDQLNTMDSFDSARQFLKSNFNWDDDNEVSQSFIKNIQRRFI</sequence>
<keyword evidence="3" id="KW-1185">Reference proteome</keyword>